<evidence type="ECO:0000256" key="1">
    <source>
        <dbReference type="ARBA" id="ARBA00022801"/>
    </source>
</evidence>
<feature type="compositionally biased region" description="Low complexity" evidence="3">
    <location>
        <begin position="19"/>
        <end position="30"/>
    </location>
</feature>
<evidence type="ECO:0000313" key="4">
    <source>
        <dbReference type="EMBL" id="MDL2345183.1"/>
    </source>
</evidence>
<dbReference type="PANTHER" id="PTHR35561:SF1">
    <property type="entry name" value="RNA 2',3'-CYCLIC PHOSPHODIESTERASE"/>
    <property type="match status" value="1"/>
</dbReference>
<organism evidence="4 5">
    <name type="scientific">Deinococcus rhizophilus</name>
    <dbReference type="NCBI Taxonomy" id="3049544"/>
    <lineage>
        <taxon>Bacteria</taxon>
        <taxon>Thermotogati</taxon>
        <taxon>Deinococcota</taxon>
        <taxon>Deinococci</taxon>
        <taxon>Deinococcales</taxon>
        <taxon>Deinococcaceae</taxon>
        <taxon>Deinococcus</taxon>
    </lineage>
</organism>
<dbReference type="Gene3D" id="3.90.1140.10">
    <property type="entry name" value="Cyclic phosphodiesterase"/>
    <property type="match status" value="1"/>
</dbReference>
<reference evidence="4 5" key="1">
    <citation type="submission" date="2023-05" db="EMBL/GenBank/DDBJ databases">
        <authorList>
            <person name="Gao F."/>
        </authorList>
    </citation>
    <scope>NUCLEOTIDE SEQUENCE [LARGE SCALE GENOMIC DNA]</scope>
    <source>
        <strain evidence="4 5">MIMF12</strain>
    </source>
</reference>
<comment type="similarity">
    <text evidence="2">Belongs to the 2H phosphoesterase superfamily. ThpR family.</text>
</comment>
<feature type="region of interest" description="Disordered" evidence="3">
    <location>
        <begin position="222"/>
        <end position="252"/>
    </location>
</feature>
<dbReference type="EC" id="3.1.4.58" evidence="2"/>
<dbReference type="PANTHER" id="PTHR35561">
    <property type="entry name" value="RNA 2',3'-CYCLIC PHOSPHODIESTERASE"/>
    <property type="match status" value="1"/>
</dbReference>
<dbReference type="RefSeq" id="WP_285524609.1">
    <property type="nucleotide sequence ID" value="NZ_JASNGB010000160.1"/>
</dbReference>
<keyword evidence="1 2" id="KW-0378">Hydrolase</keyword>
<feature type="short sequence motif" description="HXTX 2" evidence="2">
    <location>
        <begin position="173"/>
        <end position="176"/>
    </location>
</feature>
<dbReference type="Pfam" id="PF13563">
    <property type="entry name" value="2_5_RNA_ligase2"/>
    <property type="match status" value="1"/>
</dbReference>
<proteinExistence type="inferred from homology"/>
<dbReference type="Proteomes" id="UP001302059">
    <property type="component" value="Unassembled WGS sequence"/>
</dbReference>
<gene>
    <name evidence="4" type="primary">thpR</name>
    <name evidence="4" type="ORF">QOL99_13625</name>
</gene>
<comment type="function">
    <text evidence="2">Hydrolyzes RNA 2',3'-cyclic phosphodiester to an RNA 2'-phosphomonoester.</text>
</comment>
<keyword evidence="5" id="KW-1185">Reference proteome</keyword>
<sequence>MKIRKAPRPAAPPVKEAKAPAAASRAATRPGPKPLSTPSQATGHTPHAPQTQRLFFALKVPGDVATPLAGSQRQLRGNWRAVRADQLHITLAYLPAVPPDRVADLKRLGARLTEQLSPMHIRLRGTGYFPNEGSPRVWFVKAEAEGLNELAAELRVGLRELGIATDDLPFKAHVTLARKKGPAPRVPPLLFDLGWQAGNLALIRSTLRKTGPIYDTVSTFRLRGEASNPPPAATQDIQDPMPSAPFPSQETP</sequence>
<dbReference type="InterPro" id="IPR009097">
    <property type="entry name" value="Cyclic_Pdiesterase"/>
</dbReference>
<name>A0ABT7JL39_9DEIO</name>
<evidence type="ECO:0000256" key="3">
    <source>
        <dbReference type="SAM" id="MobiDB-lite"/>
    </source>
</evidence>
<feature type="active site" description="Proton acceptor" evidence="2">
    <location>
        <position position="173"/>
    </location>
</feature>
<dbReference type="InterPro" id="IPR004175">
    <property type="entry name" value="RNA_CPDase"/>
</dbReference>
<evidence type="ECO:0000256" key="2">
    <source>
        <dbReference type="HAMAP-Rule" id="MF_01940"/>
    </source>
</evidence>
<feature type="short sequence motif" description="HXTX 1" evidence="2">
    <location>
        <begin position="88"/>
        <end position="91"/>
    </location>
</feature>
<evidence type="ECO:0000313" key="5">
    <source>
        <dbReference type="Proteomes" id="UP001302059"/>
    </source>
</evidence>
<accession>A0ABT7JL39</accession>
<feature type="region of interest" description="Disordered" evidence="3">
    <location>
        <begin position="1"/>
        <end position="47"/>
    </location>
</feature>
<dbReference type="HAMAP" id="MF_01940">
    <property type="entry name" value="RNA_CPDase"/>
    <property type="match status" value="1"/>
</dbReference>
<protein>
    <recommendedName>
        <fullName evidence="2">RNA 2',3'-cyclic phosphodiesterase</fullName>
        <shortName evidence="2">RNA 2',3'-CPDase</shortName>
        <ecNumber evidence="2">3.1.4.58</ecNumber>
    </recommendedName>
</protein>
<comment type="caution">
    <text evidence="4">The sequence shown here is derived from an EMBL/GenBank/DDBJ whole genome shotgun (WGS) entry which is preliminary data.</text>
</comment>
<dbReference type="NCBIfam" id="TIGR02258">
    <property type="entry name" value="2_5_ligase"/>
    <property type="match status" value="1"/>
</dbReference>
<dbReference type="EMBL" id="JASNGB010000160">
    <property type="protein sequence ID" value="MDL2345183.1"/>
    <property type="molecule type" value="Genomic_DNA"/>
</dbReference>
<comment type="catalytic activity">
    <reaction evidence="2">
        <text>a 3'-end 2',3'-cyclophospho-ribonucleotide-RNA + H2O = a 3'-end 2'-phospho-ribonucleotide-RNA + H(+)</text>
        <dbReference type="Rhea" id="RHEA:11828"/>
        <dbReference type="Rhea" id="RHEA-COMP:10464"/>
        <dbReference type="Rhea" id="RHEA-COMP:17353"/>
        <dbReference type="ChEBI" id="CHEBI:15377"/>
        <dbReference type="ChEBI" id="CHEBI:15378"/>
        <dbReference type="ChEBI" id="CHEBI:83064"/>
        <dbReference type="ChEBI" id="CHEBI:173113"/>
        <dbReference type="EC" id="3.1.4.58"/>
    </reaction>
</comment>
<feature type="compositionally biased region" description="Polar residues" evidence="3">
    <location>
        <begin position="36"/>
        <end position="47"/>
    </location>
</feature>
<feature type="active site" description="Proton donor" evidence="2">
    <location>
        <position position="88"/>
    </location>
</feature>
<dbReference type="SUPFAM" id="SSF55144">
    <property type="entry name" value="LigT-like"/>
    <property type="match status" value="1"/>
</dbReference>